<proteinExistence type="predicted"/>
<dbReference type="eggNOG" id="COG1553">
    <property type="taxonomic scope" value="Bacteria"/>
</dbReference>
<dbReference type="KEGG" id="aco:Amico_1158"/>
<dbReference type="eggNOG" id="COG0425">
    <property type="taxonomic scope" value="Bacteria"/>
</dbReference>
<dbReference type="RefSeq" id="WP_013048544.1">
    <property type="nucleotide sequence ID" value="NC_014011.1"/>
</dbReference>
<dbReference type="InterPro" id="IPR036868">
    <property type="entry name" value="TusA-like_sf"/>
</dbReference>
<dbReference type="NCBIfam" id="TIGR03527">
    <property type="entry name" value="selenium_YedF"/>
    <property type="match status" value="1"/>
</dbReference>
<dbReference type="SUPFAM" id="SSF64307">
    <property type="entry name" value="SirA-like"/>
    <property type="match status" value="1"/>
</dbReference>
<dbReference type="OrthoDB" id="9801500at2"/>
<dbReference type="Pfam" id="PF01206">
    <property type="entry name" value="TusA"/>
    <property type="match status" value="1"/>
</dbReference>
<reference evidence="2 3" key="1">
    <citation type="journal article" date="2010" name="Stand. Genomic Sci.">
        <title>Complete genome sequence of Aminobacterium colombiense type strain (ALA-1).</title>
        <authorList>
            <person name="Chertkov O."/>
            <person name="Sikorski J."/>
            <person name="Brambilla E."/>
            <person name="Lapidus A."/>
            <person name="Copeland A."/>
            <person name="Glavina Del Rio T."/>
            <person name="Nolan M."/>
            <person name="Lucas S."/>
            <person name="Tice H."/>
            <person name="Cheng J.F."/>
            <person name="Han C."/>
            <person name="Detter J.C."/>
            <person name="Bruce D."/>
            <person name="Tapia R."/>
            <person name="Goodwin L."/>
            <person name="Pitluck S."/>
            <person name="Liolios K."/>
            <person name="Ivanova N."/>
            <person name="Mavromatis K."/>
            <person name="Ovchinnikova G."/>
            <person name="Pati A."/>
            <person name="Chen A."/>
            <person name="Palaniappan K."/>
            <person name="Land M."/>
            <person name="Hauser L."/>
            <person name="Chang Y.J."/>
            <person name="Jeffries C.D."/>
            <person name="Spring S."/>
            <person name="Rohde M."/>
            <person name="Goker M."/>
            <person name="Bristow J."/>
            <person name="Eisen J.A."/>
            <person name="Markowitz V."/>
            <person name="Hugenholtz P."/>
            <person name="Kyrpides N.C."/>
            <person name="Klenk H.P."/>
        </authorList>
    </citation>
    <scope>NUCLEOTIDE SEQUENCE [LARGE SCALE GENOMIC DNA]</scope>
    <source>
        <strain evidence="3">DSM 12261 / ALA-1</strain>
    </source>
</reference>
<name>D5EFE9_AMICL</name>
<dbReference type="Gene3D" id="3.30.110.40">
    <property type="entry name" value="TusA-like domain"/>
    <property type="match status" value="1"/>
</dbReference>
<dbReference type="InterPro" id="IPR019870">
    <property type="entry name" value="Se_metab_YedF"/>
</dbReference>
<dbReference type="InterPro" id="IPR003787">
    <property type="entry name" value="Sulphur_relay_DsrE/F-like"/>
</dbReference>
<dbReference type="Proteomes" id="UP000002366">
    <property type="component" value="Chromosome"/>
</dbReference>
<dbReference type="InterPro" id="IPR001455">
    <property type="entry name" value="TusA-like"/>
</dbReference>
<protein>
    <submittedName>
        <fullName evidence="2">Selenium metabolism protein YedF</fullName>
    </submittedName>
</protein>
<evidence type="ECO:0000313" key="3">
    <source>
        <dbReference type="Proteomes" id="UP000002366"/>
    </source>
</evidence>
<evidence type="ECO:0000259" key="1">
    <source>
        <dbReference type="Pfam" id="PF01206"/>
    </source>
</evidence>
<dbReference type="Pfam" id="PF02635">
    <property type="entry name" value="DsrE"/>
    <property type="match status" value="1"/>
</dbReference>
<dbReference type="AlphaFoldDB" id="D5EFE9"/>
<sequence>MTKKIDARGKACPQPVMMTKEAVEKGERDLVIYLDNPVAASNVQRFLSKQGFSMSLRDEEGHIIIEAKAQGNLSPVPTLVQAQDNKTAILITRIILGGKDAELGEVLIKGFLGTLAQLEVPPASIALMNEGVKLANKGTPTCEHLQEIAAKGTTVLVCGTCTNHFGITDNVGVGTISNMFEITDTLLKAAKVISF</sequence>
<dbReference type="EMBL" id="CP001997">
    <property type="protein sequence ID" value="ADE57281.1"/>
    <property type="molecule type" value="Genomic_DNA"/>
</dbReference>
<gene>
    <name evidence="2" type="ordered locus">Amico_1158</name>
</gene>
<accession>D5EFE9</accession>
<evidence type="ECO:0000313" key="2">
    <source>
        <dbReference type="EMBL" id="ADE57281.1"/>
    </source>
</evidence>
<dbReference type="SUPFAM" id="SSF75169">
    <property type="entry name" value="DsrEFH-like"/>
    <property type="match status" value="1"/>
</dbReference>
<keyword evidence="3" id="KW-1185">Reference proteome</keyword>
<dbReference type="STRING" id="572547.Amico_1158"/>
<dbReference type="InterPro" id="IPR027396">
    <property type="entry name" value="DsrEFH-like"/>
</dbReference>
<organism evidence="2 3">
    <name type="scientific">Aminobacterium colombiense (strain DSM 12261 / ALA-1)</name>
    <dbReference type="NCBI Taxonomy" id="572547"/>
    <lineage>
        <taxon>Bacteria</taxon>
        <taxon>Thermotogati</taxon>
        <taxon>Synergistota</taxon>
        <taxon>Synergistia</taxon>
        <taxon>Synergistales</taxon>
        <taxon>Aminobacteriaceae</taxon>
        <taxon>Aminobacterium</taxon>
    </lineage>
</organism>
<dbReference type="Gene3D" id="3.40.1260.10">
    <property type="entry name" value="DsrEFH-like"/>
    <property type="match status" value="1"/>
</dbReference>
<feature type="domain" description="UPF0033" evidence="1">
    <location>
        <begin position="3"/>
        <end position="65"/>
    </location>
</feature>
<dbReference type="HOGENOM" id="CLU_097491_0_0_0"/>